<comment type="subcellular location">
    <subcellularLocation>
        <location evidence="1">Endoplasmic reticulum membrane</location>
        <topology evidence="1">Multi-pass membrane protein</topology>
    </subcellularLocation>
</comment>
<dbReference type="Gene3D" id="2.60.40.150">
    <property type="entry name" value="C2 domain"/>
    <property type="match status" value="1"/>
</dbReference>
<evidence type="ECO:0000259" key="11">
    <source>
        <dbReference type="PROSITE" id="PS50076"/>
    </source>
</evidence>
<evidence type="ECO:0000256" key="10">
    <source>
        <dbReference type="SAM" id="Phobius"/>
    </source>
</evidence>
<evidence type="ECO:0000256" key="4">
    <source>
        <dbReference type="ARBA" id="ARBA00022824"/>
    </source>
</evidence>
<feature type="compositionally biased region" description="Low complexity" evidence="9">
    <location>
        <begin position="623"/>
        <end position="638"/>
    </location>
</feature>
<feature type="region of interest" description="Disordered" evidence="9">
    <location>
        <begin position="597"/>
        <end position="645"/>
    </location>
</feature>
<feature type="compositionally biased region" description="Acidic residues" evidence="9">
    <location>
        <begin position="604"/>
        <end position="615"/>
    </location>
</feature>
<dbReference type="SUPFAM" id="SSF46565">
    <property type="entry name" value="Chaperone J-domain"/>
    <property type="match status" value="1"/>
</dbReference>
<name>A0A078ACW9_STYLE</name>
<feature type="transmembrane region" description="Helical" evidence="10">
    <location>
        <begin position="22"/>
        <end position="43"/>
    </location>
</feature>
<dbReference type="InterPro" id="IPR001623">
    <property type="entry name" value="DnaJ_domain"/>
</dbReference>
<dbReference type="AlphaFoldDB" id="A0A078ACW9"/>
<evidence type="ECO:0000256" key="6">
    <source>
        <dbReference type="ARBA" id="ARBA00022989"/>
    </source>
</evidence>
<accession>A0A078ACW9</accession>
<evidence type="ECO:0000256" key="7">
    <source>
        <dbReference type="ARBA" id="ARBA00023136"/>
    </source>
</evidence>
<feature type="domain" description="J" evidence="11">
    <location>
        <begin position="116"/>
        <end position="181"/>
    </location>
</feature>
<dbReference type="PANTHER" id="PTHR24075:SF0">
    <property type="entry name" value="TRANSLOCATION PROTEIN SEC63 HOMOLOG"/>
    <property type="match status" value="1"/>
</dbReference>
<evidence type="ECO:0000256" key="1">
    <source>
        <dbReference type="ARBA" id="ARBA00004477"/>
    </source>
</evidence>
<dbReference type="PANTHER" id="PTHR24075">
    <property type="entry name" value="SEC63 DOMAIN-CONTAINING"/>
    <property type="match status" value="1"/>
</dbReference>
<dbReference type="PROSITE" id="PS50076">
    <property type="entry name" value="DNAJ_2"/>
    <property type="match status" value="1"/>
</dbReference>
<evidence type="ECO:0000256" key="5">
    <source>
        <dbReference type="ARBA" id="ARBA00022927"/>
    </source>
</evidence>
<dbReference type="CDD" id="cd06257">
    <property type="entry name" value="DnaJ"/>
    <property type="match status" value="1"/>
</dbReference>
<dbReference type="OMA" id="LIPCTYI"/>
<dbReference type="InParanoid" id="A0A078ACW9"/>
<dbReference type="SUPFAM" id="SSF81296">
    <property type="entry name" value="E set domains"/>
    <property type="match status" value="1"/>
</dbReference>
<keyword evidence="13" id="KW-1185">Reference proteome</keyword>
<dbReference type="Pfam" id="PF00226">
    <property type="entry name" value="DnaJ"/>
    <property type="match status" value="1"/>
</dbReference>
<sequence length="645" mass="75123">MSNFQDNFHREEEKLLDYDDSAFYYFFISILTVGLIPLTFNILKTMIMGEKKFDVVGINCECSKCTTTVKQRKNAYKRTWLKTSFYFKVALAVVMWGLWYLSADQISKIEPLKSFDPYQILGIEVGSEPNVVKRAYRKLSLIKHPDKNPDDPLAVSEFIQITKAYTTLTDETARSNWEKYGNPDGPGSFQVAIALPRFLLQKEYQVSVLCAFFLVLLIIIPGFFYFNLEASNKDIGDVDVENRRIFAFLLNENMLYKNCPTILACSLEYQKMGIKSEEEKNLINQIKQDENVKELIPKVLPNRVPANLKAICIILAYMLRMSEIEQEVLQEELNYILSKAPYLMEQMLQMAMILAMEFKFGRSRKRINARNVLTLISFSQNLIQGMWQDDDPFLQLPHVNYDQFKDIRKKHKNLTLEQYCLMSAEQRKECALYSDPKQFEDSEKSIRCFPVIDVTIEYFVEGEKEIAVGDILTIKLKITQKNLEEKDTLGFVHSNKFPFLKQSSWFLVFTDAEENDFLAMEKLVIKEKVYIKEIKERLSRPGRMQFFMILRNDSYRGFDKKVSVMIDVKQEVYRAPIEYDEEDIQAMKAPSMMQQMMDMAPADGSDDEEEDEDETSTQNTDKPQVQPQAQTQPPAEQTQESKKDQ</sequence>
<dbReference type="OrthoDB" id="1734229at2759"/>
<keyword evidence="7 10" id="KW-0472">Membrane</keyword>
<protein>
    <submittedName>
        <fullName evidence="12">Dnaj-like sec63</fullName>
    </submittedName>
</protein>
<organism evidence="12 13">
    <name type="scientific">Stylonychia lemnae</name>
    <name type="common">Ciliate</name>
    <dbReference type="NCBI Taxonomy" id="5949"/>
    <lineage>
        <taxon>Eukaryota</taxon>
        <taxon>Sar</taxon>
        <taxon>Alveolata</taxon>
        <taxon>Ciliophora</taxon>
        <taxon>Intramacronucleata</taxon>
        <taxon>Spirotrichea</taxon>
        <taxon>Stichotrichia</taxon>
        <taxon>Sporadotrichida</taxon>
        <taxon>Oxytrichidae</taxon>
        <taxon>Stylonychinae</taxon>
        <taxon>Stylonychia</taxon>
    </lineage>
</organism>
<keyword evidence="8" id="KW-0143">Chaperone</keyword>
<dbReference type="GO" id="GO:0008320">
    <property type="term" value="F:protein transmembrane transporter activity"/>
    <property type="evidence" value="ECO:0007669"/>
    <property type="project" value="TreeGrafter"/>
</dbReference>
<dbReference type="GO" id="GO:0006620">
    <property type="term" value="P:post-translational protein targeting to endoplasmic reticulum membrane"/>
    <property type="evidence" value="ECO:0007669"/>
    <property type="project" value="TreeGrafter"/>
</dbReference>
<evidence type="ECO:0000256" key="3">
    <source>
        <dbReference type="ARBA" id="ARBA00022692"/>
    </source>
</evidence>
<dbReference type="InterPro" id="IPR004179">
    <property type="entry name" value="Sec63-dom"/>
</dbReference>
<proteinExistence type="predicted"/>
<keyword evidence="4" id="KW-0256">Endoplasmic reticulum</keyword>
<dbReference type="Gene3D" id="1.10.3380.10">
    <property type="entry name" value="Sec63 N-terminal domain-like domain"/>
    <property type="match status" value="1"/>
</dbReference>
<dbReference type="InterPro" id="IPR036869">
    <property type="entry name" value="J_dom_sf"/>
</dbReference>
<dbReference type="PRINTS" id="PR00625">
    <property type="entry name" value="JDOMAIN"/>
</dbReference>
<dbReference type="Gene3D" id="1.10.287.110">
    <property type="entry name" value="DnaJ domain"/>
    <property type="match status" value="1"/>
</dbReference>
<evidence type="ECO:0000313" key="12">
    <source>
        <dbReference type="EMBL" id="CDW80100.1"/>
    </source>
</evidence>
<feature type="transmembrane region" description="Helical" evidence="10">
    <location>
        <begin position="85"/>
        <end position="102"/>
    </location>
</feature>
<dbReference type="SUPFAM" id="SSF158702">
    <property type="entry name" value="Sec63 N-terminal domain-like"/>
    <property type="match status" value="1"/>
</dbReference>
<reference evidence="12 13" key="1">
    <citation type="submission" date="2014-06" db="EMBL/GenBank/DDBJ databases">
        <authorList>
            <person name="Swart Estienne"/>
        </authorList>
    </citation>
    <scope>NUCLEOTIDE SEQUENCE [LARGE SCALE GENOMIC DNA]</scope>
    <source>
        <strain evidence="12 13">130c</strain>
    </source>
</reference>
<dbReference type="GO" id="GO:0031207">
    <property type="term" value="C:Sec62/Sec63 complex"/>
    <property type="evidence" value="ECO:0007669"/>
    <property type="project" value="TreeGrafter"/>
</dbReference>
<dbReference type="Pfam" id="PF02889">
    <property type="entry name" value="Sec63"/>
    <property type="match status" value="1"/>
</dbReference>
<dbReference type="Proteomes" id="UP000039865">
    <property type="component" value="Unassembled WGS sequence"/>
</dbReference>
<dbReference type="GO" id="GO:0006614">
    <property type="term" value="P:SRP-dependent cotranslational protein targeting to membrane"/>
    <property type="evidence" value="ECO:0007669"/>
    <property type="project" value="TreeGrafter"/>
</dbReference>
<dbReference type="GO" id="GO:0003723">
    <property type="term" value="F:RNA binding"/>
    <property type="evidence" value="ECO:0007669"/>
    <property type="project" value="TreeGrafter"/>
</dbReference>
<dbReference type="SMART" id="SM00973">
    <property type="entry name" value="Sec63"/>
    <property type="match status" value="1"/>
</dbReference>
<evidence type="ECO:0000256" key="8">
    <source>
        <dbReference type="ARBA" id="ARBA00023186"/>
    </source>
</evidence>
<dbReference type="InterPro" id="IPR035892">
    <property type="entry name" value="C2_domain_sf"/>
</dbReference>
<gene>
    <name evidence="12" type="primary">Contig17408.g18519</name>
    <name evidence="12" type="ORF">STYLEM_9096</name>
</gene>
<feature type="transmembrane region" description="Helical" evidence="10">
    <location>
        <begin position="204"/>
        <end position="226"/>
    </location>
</feature>
<evidence type="ECO:0000256" key="2">
    <source>
        <dbReference type="ARBA" id="ARBA00022448"/>
    </source>
</evidence>
<dbReference type="EMBL" id="CCKQ01008638">
    <property type="protein sequence ID" value="CDW80100.1"/>
    <property type="molecule type" value="Genomic_DNA"/>
</dbReference>
<keyword evidence="3 10" id="KW-0812">Transmembrane</keyword>
<keyword evidence="5" id="KW-0653">Protein transport</keyword>
<keyword evidence="2" id="KW-0813">Transport</keyword>
<keyword evidence="6 10" id="KW-1133">Transmembrane helix</keyword>
<dbReference type="SMART" id="SM00271">
    <property type="entry name" value="DnaJ"/>
    <property type="match status" value="1"/>
</dbReference>
<evidence type="ECO:0000313" key="13">
    <source>
        <dbReference type="Proteomes" id="UP000039865"/>
    </source>
</evidence>
<dbReference type="FunCoup" id="A0A078ACW9">
    <property type="interactions" value="597"/>
</dbReference>
<dbReference type="InterPro" id="IPR014756">
    <property type="entry name" value="Ig_E-set"/>
</dbReference>
<evidence type="ECO:0000256" key="9">
    <source>
        <dbReference type="SAM" id="MobiDB-lite"/>
    </source>
</evidence>